<feature type="signal peptide" evidence="1">
    <location>
        <begin position="1"/>
        <end position="15"/>
    </location>
</feature>
<evidence type="ECO:0000313" key="2">
    <source>
        <dbReference type="Ensembl" id="ENSVURP00010011574.1"/>
    </source>
</evidence>
<name>A0A4X2KHY6_VOMUR</name>
<keyword evidence="1" id="KW-0732">Signal</keyword>
<dbReference type="AlphaFoldDB" id="A0A4X2KHY6"/>
<reference evidence="3" key="1">
    <citation type="submission" date="2018-12" db="EMBL/GenBank/DDBJ databases">
        <authorList>
            <person name="Yazar S."/>
        </authorList>
    </citation>
    <scope>NUCLEOTIDE SEQUENCE [LARGE SCALE GENOMIC DNA]</scope>
</reference>
<evidence type="ECO:0000313" key="3">
    <source>
        <dbReference type="Proteomes" id="UP000314987"/>
    </source>
</evidence>
<dbReference type="Proteomes" id="UP000314987">
    <property type="component" value="Unassembled WGS sequence"/>
</dbReference>
<dbReference type="Ensembl" id="ENSVURT00010013137.1">
    <property type="protein sequence ID" value="ENSVURP00010011574.1"/>
    <property type="gene ID" value="ENSVURG00010008941.1"/>
</dbReference>
<sequence length="77" mass="8292">LASFLLGCQVLAVQALRACGPARVSTCSMVTRGGVPSDEEQATGLEREIMMAGMFSEETCLEDPAPRATWREKQTTT</sequence>
<organism evidence="2 3">
    <name type="scientific">Vombatus ursinus</name>
    <name type="common">Common wombat</name>
    <dbReference type="NCBI Taxonomy" id="29139"/>
    <lineage>
        <taxon>Eukaryota</taxon>
        <taxon>Metazoa</taxon>
        <taxon>Chordata</taxon>
        <taxon>Craniata</taxon>
        <taxon>Vertebrata</taxon>
        <taxon>Euteleostomi</taxon>
        <taxon>Mammalia</taxon>
        <taxon>Metatheria</taxon>
        <taxon>Diprotodontia</taxon>
        <taxon>Vombatidae</taxon>
        <taxon>Vombatus</taxon>
    </lineage>
</organism>
<feature type="chain" id="PRO_5021355320" evidence="1">
    <location>
        <begin position="16"/>
        <end position="77"/>
    </location>
</feature>
<reference evidence="2" key="2">
    <citation type="submission" date="2025-08" db="UniProtKB">
        <authorList>
            <consortium name="Ensembl"/>
        </authorList>
    </citation>
    <scope>IDENTIFICATION</scope>
</reference>
<reference evidence="2" key="3">
    <citation type="submission" date="2025-09" db="UniProtKB">
        <authorList>
            <consortium name="Ensembl"/>
        </authorList>
    </citation>
    <scope>IDENTIFICATION</scope>
</reference>
<dbReference type="STRING" id="29139.ENSVURP00010011574"/>
<keyword evidence="3" id="KW-1185">Reference proteome</keyword>
<accession>A0A4X2KHY6</accession>
<protein>
    <submittedName>
        <fullName evidence="2">Uncharacterized protein</fullName>
    </submittedName>
</protein>
<evidence type="ECO:0000256" key="1">
    <source>
        <dbReference type="SAM" id="SignalP"/>
    </source>
</evidence>
<proteinExistence type="predicted"/>